<organism evidence="1 2">
    <name type="scientific">Gloeophyllum trabeum (strain ATCC 11539 / FP-39264 / Madison 617)</name>
    <name type="common">Brown rot fungus</name>
    <dbReference type="NCBI Taxonomy" id="670483"/>
    <lineage>
        <taxon>Eukaryota</taxon>
        <taxon>Fungi</taxon>
        <taxon>Dikarya</taxon>
        <taxon>Basidiomycota</taxon>
        <taxon>Agaricomycotina</taxon>
        <taxon>Agaricomycetes</taxon>
        <taxon>Gloeophyllales</taxon>
        <taxon>Gloeophyllaceae</taxon>
        <taxon>Gloeophyllum</taxon>
    </lineage>
</organism>
<dbReference type="EMBL" id="KB469298">
    <property type="protein sequence ID" value="EPQ57881.1"/>
    <property type="molecule type" value="Genomic_DNA"/>
</dbReference>
<protein>
    <submittedName>
        <fullName evidence="1">Uncharacterized protein</fullName>
    </submittedName>
</protein>
<dbReference type="Proteomes" id="UP000030669">
    <property type="component" value="Unassembled WGS sequence"/>
</dbReference>
<feature type="non-terminal residue" evidence="1">
    <location>
        <position position="1"/>
    </location>
</feature>
<feature type="non-terminal residue" evidence="1">
    <location>
        <position position="57"/>
    </location>
</feature>
<reference evidence="1 2" key="1">
    <citation type="journal article" date="2012" name="Science">
        <title>The Paleozoic origin of enzymatic lignin decomposition reconstructed from 31 fungal genomes.</title>
        <authorList>
            <person name="Floudas D."/>
            <person name="Binder M."/>
            <person name="Riley R."/>
            <person name="Barry K."/>
            <person name="Blanchette R.A."/>
            <person name="Henrissat B."/>
            <person name="Martinez A.T."/>
            <person name="Otillar R."/>
            <person name="Spatafora J.W."/>
            <person name="Yadav J.S."/>
            <person name="Aerts A."/>
            <person name="Benoit I."/>
            <person name="Boyd A."/>
            <person name="Carlson A."/>
            <person name="Copeland A."/>
            <person name="Coutinho P.M."/>
            <person name="de Vries R.P."/>
            <person name="Ferreira P."/>
            <person name="Findley K."/>
            <person name="Foster B."/>
            <person name="Gaskell J."/>
            <person name="Glotzer D."/>
            <person name="Gorecki P."/>
            <person name="Heitman J."/>
            <person name="Hesse C."/>
            <person name="Hori C."/>
            <person name="Igarashi K."/>
            <person name="Jurgens J.A."/>
            <person name="Kallen N."/>
            <person name="Kersten P."/>
            <person name="Kohler A."/>
            <person name="Kuees U."/>
            <person name="Kumar T.K.A."/>
            <person name="Kuo A."/>
            <person name="LaButti K."/>
            <person name="Larrondo L.F."/>
            <person name="Lindquist E."/>
            <person name="Ling A."/>
            <person name="Lombard V."/>
            <person name="Lucas S."/>
            <person name="Lundell T."/>
            <person name="Martin R."/>
            <person name="McLaughlin D.J."/>
            <person name="Morgenstern I."/>
            <person name="Morin E."/>
            <person name="Murat C."/>
            <person name="Nagy L.G."/>
            <person name="Nolan M."/>
            <person name="Ohm R.A."/>
            <person name="Patyshakuliyeva A."/>
            <person name="Rokas A."/>
            <person name="Ruiz-Duenas F.J."/>
            <person name="Sabat G."/>
            <person name="Salamov A."/>
            <person name="Samejima M."/>
            <person name="Schmutz J."/>
            <person name="Slot J.C."/>
            <person name="St John F."/>
            <person name="Stenlid J."/>
            <person name="Sun H."/>
            <person name="Sun S."/>
            <person name="Syed K."/>
            <person name="Tsang A."/>
            <person name="Wiebenga A."/>
            <person name="Young D."/>
            <person name="Pisabarro A."/>
            <person name="Eastwood D.C."/>
            <person name="Martin F."/>
            <person name="Cullen D."/>
            <person name="Grigoriev I.V."/>
            <person name="Hibbett D.S."/>
        </authorList>
    </citation>
    <scope>NUCLEOTIDE SEQUENCE [LARGE SCALE GENOMIC DNA]</scope>
    <source>
        <strain evidence="1 2">ATCC 11539</strain>
    </source>
</reference>
<accession>S7QDH0</accession>
<evidence type="ECO:0000313" key="1">
    <source>
        <dbReference type="EMBL" id="EPQ57881.1"/>
    </source>
</evidence>
<gene>
    <name evidence="1" type="ORF">GLOTRDRAFT_21349</name>
</gene>
<dbReference type="RefSeq" id="XP_007862802.1">
    <property type="nucleotide sequence ID" value="XM_007864611.1"/>
</dbReference>
<dbReference type="GeneID" id="19305037"/>
<dbReference type="HOGENOM" id="CLU_2855872_0_0_1"/>
<keyword evidence="2" id="KW-1185">Reference proteome</keyword>
<proteinExistence type="predicted"/>
<sequence length="57" mass="6475">SFDISSPLGAFHYATFCCLVATTFADALKNEFEAARDSFLEMRKKQGKALQWSMEHQ</sequence>
<name>S7QDH0_GLOTA</name>
<dbReference type="KEGG" id="gtr:GLOTRDRAFT_21349"/>
<dbReference type="AlphaFoldDB" id="S7QDH0"/>
<evidence type="ECO:0000313" key="2">
    <source>
        <dbReference type="Proteomes" id="UP000030669"/>
    </source>
</evidence>
<dbReference type="OrthoDB" id="2758165at2759"/>